<keyword evidence="1" id="KW-0175">Coiled coil</keyword>
<protein>
    <submittedName>
        <fullName evidence="3">Uncharacterized protein</fullName>
    </submittedName>
</protein>
<accession>A0ABQ6M989</accession>
<dbReference type="Pfam" id="PF09803">
    <property type="entry name" value="Pet100"/>
    <property type="match status" value="1"/>
</dbReference>
<feature type="chain" id="PRO_5047480113" evidence="2">
    <location>
        <begin position="30"/>
        <end position="148"/>
    </location>
</feature>
<dbReference type="EMBL" id="BRYB01003874">
    <property type="protein sequence ID" value="GMI22058.1"/>
    <property type="molecule type" value="Genomic_DNA"/>
</dbReference>
<evidence type="ECO:0000313" key="3">
    <source>
        <dbReference type="EMBL" id="GMI22058.1"/>
    </source>
</evidence>
<keyword evidence="4" id="KW-1185">Reference proteome</keyword>
<reference evidence="3 4" key="1">
    <citation type="journal article" date="2023" name="Commun. Biol.">
        <title>Genome analysis of Parmales, the sister group of diatoms, reveals the evolutionary specialization of diatoms from phago-mixotrophs to photoautotrophs.</title>
        <authorList>
            <person name="Ban H."/>
            <person name="Sato S."/>
            <person name="Yoshikawa S."/>
            <person name="Yamada K."/>
            <person name="Nakamura Y."/>
            <person name="Ichinomiya M."/>
            <person name="Sato N."/>
            <person name="Blanc-Mathieu R."/>
            <person name="Endo H."/>
            <person name="Kuwata A."/>
            <person name="Ogata H."/>
        </authorList>
    </citation>
    <scope>NUCLEOTIDE SEQUENCE [LARGE SCALE GENOMIC DNA]</scope>
</reference>
<evidence type="ECO:0000313" key="4">
    <source>
        <dbReference type="Proteomes" id="UP001165060"/>
    </source>
</evidence>
<dbReference type="Proteomes" id="UP001165060">
    <property type="component" value="Unassembled WGS sequence"/>
</dbReference>
<name>A0ABQ6M989_9STRA</name>
<feature type="coiled-coil region" evidence="1">
    <location>
        <begin position="65"/>
        <end position="92"/>
    </location>
</feature>
<organism evidence="3 4">
    <name type="scientific">Tetraparma gracilis</name>
    <dbReference type="NCBI Taxonomy" id="2962635"/>
    <lineage>
        <taxon>Eukaryota</taxon>
        <taxon>Sar</taxon>
        <taxon>Stramenopiles</taxon>
        <taxon>Ochrophyta</taxon>
        <taxon>Bolidophyceae</taxon>
        <taxon>Parmales</taxon>
        <taxon>Triparmaceae</taxon>
        <taxon>Tetraparma</taxon>
    </lineage>
</organism>
<dbReference type="PANTHER" id="PTHR35700:SF1">
    <property type="entry name" value="OS07G0181800 PROTEIN"/>
    <property type="match status" value="1"/>
</dbReference>
<dbReference type="PANTHER" id="PTHR35700">
    <property type="entry name" value="OS07G0181800 PROTEIN"/>
    <property type="match status" value="1"/>
</dbReference>
<dbReference type="InterPro" id="IPR018625">
    <property type="entry name" value="Pet100"/>
</dbReference>
<keyword evidence="2" id="KW-0732">Signal</keyword>
<sequence>MSGMLRFPLEAFKFSIYLSIPVIATVVYAEPENMQKIVNYTKYIVYPAEGPKPPLGDEMEQQEVTLRLRRQREEMQARVAAKKREAEEAKTGGGGYFEFMNNKMPTLPTSLTGGNFPKLEWVSLLLNRVSGELPSFSSGNFPSVRALR</sequence>
<gene>
    <name evidence="3" type="ORF">TeGR_g10210</name>
</gene>
<feature type="signal peptide" evidence="2">
    <location>
        <begin position="1"/>
        <end position="29"/>
    </location>
</feature>
<comment type="caution">
    <text evidence="3">The sequence shown here is derived from an EMBL/GenBank/DDBJ whole genome shotgun (WGS) entry which is preliminary data.</text>
</comment>
<evidence type="ECO:0000256" key="2">
    <source>
        <dbReference type="SAM" id="SignalP"/>
    </source>
</evidence>
<proteinExistence type="predicted"/>
<evidence type="ECO:0000256" key="1">
    <source>
        <dbReference type="SAM" id="Coils"/>
    </source>
</evidence>